<comment type="caution">
    <text evidence="1">The sequence shown here is derived from an EMBL/GenBank/DDBJ whole genome shotgun (WGS) entry which is preliminary data.</text>
</comment>
<proteinExistence type="predicted"/>
<evidence type="ECO:0000313" key="1">
    <source>
        <dbReference type="EMBL" id="KAK7045858.1"/>
    </source>
</evidence>
<evidence type="ECO:0000313" key="2">
    <source>
        <dbReference type="Proteomes" id="UP001383192"/>
    </source>
</evidence>
<organism evidence="1 2">
    <name type="scientific">Paramarasmius palmivorus</name>
    <dbReference type="NCBI Taxonomy" id="297713"/>
    <lineage>
        <taxon>Eukaryota</taxon>
        <taxon>Fungi</taxon>
        <taxon>Dikarya</taxon>
        <taxon>Basidiomycota</taxon>
        <taxon>Agaricomycotina</taxon>
        <taxon>Agaricomycetes</taxon>
        <taxon>Agaricomycetidae</taxon>
        <taxon>Agaricales</taxon>
        <taxon>Marasmiineae</taxon>
        <taxon>Marasmiaceae</taxon>
        <taxon>Paramarasmius</taxon>
    </lineage>
</organism>
<name>A0AAW0D2J8_9AGAR</name>
<accession>A0AAW0D2J8</accession>
<dbReference type="Proteomes" id="UP001383192">
    <property type="component" value="Unassembled WGS sequence"/>
</dbReference>
<reference evidence="1 2" key="1">
    <citation type="submission" date="2024-01" db="EMBL/GenBank/DDBJ databases">
        <title>A draft genome for a cacao thread blight-causing isolate of Paramarasmius palmivorus.</title>
        <authorList>
            <person name="Baruah I.K."/>
            <person name="Bukari Y."/>
            <person name="Amoako-Attah I."/>
            <person name="Meinhardt L.W."/>
            <person name="Bailey B.A."/>
            <person name="Cohen S.P."/>
        </authorList>
    </citation>
    <scope>NUCLEOTIDE SEQUENCE [LARGE SCALE GENOMIC DNA]</scope>
    <source>
        <strain evidence="1 2">GH-12</strain>
    </source>
</reference>
<gene>
    <name evidence="1" type="ORF">VNI00_007280</name>
</gene>
<dbReference type="AlphaFoldDB" id="A0AAW0D2J8"/>
<keyword evidence="2" id="KW-1185">Reference proteome</keyword>
<sequence>MPLYILPEILTEIFLNAVDTNGITDHDPTVAMSLSMVCSTWRSVALSISAIWARISAYFDFDGEQDFQYPTGVLQRLELHLTRSRSELLEVTLKIASFHETQGVTGYLRAPAEVANTINPPELLPLLRAILSESHRIRMLSLPTEDKLSQLEALSLLRPFTWKNLHSIDIKVDFDDDDAEAATELVELFGISNPNLRRIRFSNTRGHFPTTLSSSFPPSQITHLHVGYILNTTAFHYLSHFPALVSAELGIWKRINVGYESDEDVQEPEQPRLVLPHLRSLSLDLCPGNIHIDGDLNATYLFHDALTLPSLKNLAYTSKRMVNCKSDGHSENFVASLSQMLERSNYPVLSFRLECIPIIDSYLVWLLKQLPLLEVFEVRGADGISILHNIYCDHGFEDDIFTTTSQLLEALTLTPTNAQLLPRLRRIILWTRTDWREDCYPFETLLESRMRGFRPLESAYLHLVDEGPDTKWTFDWRCLKALQENGMAVKVVQRFSSNGRPCDDSRAKVLFGYE</sequence>
<evidence type="ECO:0008006" key="3">
    <source>
        <dbReference type="Google" id="ProtNLM"/>
    </source>
</evidence>
<protein>
    <recommendedName>
        <fullName evidence="3">F-box domain-containing protein</fullName>
    </recommendedName>
</protein>
<dbReference type="EMBL" id="JAYKXP010000023">
    <property type="protein sequence ID" value="KAK7045858.1"/>
    <property type="molecule type" value="Genomic_DNA"/>
</dbReference>